<proteinExistence type="predicted"/>
<reference evidence="1" key="2">
    <citation type="submission" date="2015-03" db="EMBL/GenBank/DDBJ databases">
        <authorList>
            <person name="Chow C.-E.T."/>
            <person name="Winget D.M."/>
            <person name="White R.A.III."/>
            <person name="Hallam S.J."/>
            <person name="Suttle C.A."/>
        </authorList>
    </citation>
    <scope>NUCLEOTIDE SEQUENCE</scope>
    <source>
        <strain evidence="1">Oxic1_5</strain>
    </source>
</reference>
<protein>
    <submittedName>
        <fullName evidence="1">Uncharacterized protein</fullName>
    </submittedName>
</protein>
<evidence type="ECO:0000313" key="1">
    <source>
        <dbReference type="EMBL" id="AKH48010.1"/>
    </source>
</evidence>
<accession>A0A0F7L7U3</accession>
<sequence length="127" mass="14985">MHTTRGQVFHQYQIFRLPQTRRVYFGHRPHLVVPVEKMTLREGPNCWLLLRRGIQKPLRSLVLIPKHSAKSSVRGNFRRQLLRKGLKTPSQFFLAEGVVSYPLFQSLQDLQREGNLKMQKRILLPPF</sequence>
<reference evidence="1" key="1">
    <citation type="journal article" date="2015" name="Front. Microbiol.">
        <title>Combining genomic sequencing methods to explore viral diversity and reveal potential virus-host interactions.</title>
        <authorList>
            <person name="Chow C.E."/>
            <person name="Winget D.M."/>
            <person name="White R.A.III."/>
            <person name="Hallam S.J."/>
            <person name="Suttle C.A."/>
        </authorList>
    </citation>
    <scope>NUCLEOTIDE SEQUENCE</scope>
    <source>
        <strain evidence="1">Oxic1_5</strain>
    </source>
</reference>
<organism evidence="1">
    <name type="scientific">uncultured marine virus</name>
    <dbReference type="NCBI Taxonomy" id="186617"/>
    <lineage>
        <taxon>Viruses</taxon>
        <taxon>environmental samples</taxon>
    </lineage>
</organism>
<name>A0A0F7L7U3_9VIRU</name>
<dbReference type="EMBL" id="KR029600">
    <property type="protein sequence ID" value="AKH48010.1"/>
    <property type="molecule type" value="Genomic_DNA"/>
</dbReference>